<sequence>MIWELEGQGPEIHPTAWIAPDAQIIGRVRIGARASVWFGAVLRGDNEWIELGEATNVQEMSCLHTDWGFPLTIGAGCTIGHKAMLHGCIVEANSLVGMSATVLNGARIGPDSLVGAGSLVTEGKSFEVRSLIMGSPAKAVRSLDDEGVARLRRSAEHYAENAQRFARKLTLRRSA</sequence>
<dbReference type="Gene3D" id="2.160.10.10">
    <property type="entry name" value="Hexapeptide repeat proteins"/>
    <property type="match status" value="1"/>
</dbReference>
<name>A0A6J4NZ36_9RHOB</name>
<dbReference type="Pfam" id="PF00132">
    <property type="entry name" value="Hexapep"/>
    <property type="match status" value="1"/>
</dbReference>
<dbReference type="SUPFAM" id="SSF51161">
    <property type="entry name" value="Trimeric LpxA-like enzymes"/>
    <property type="match status" value="1"/>
</dbReference>
<dbReference type="InterPro" id="IPR050484">
    <property type="entry name" value="Transf_Hexapept/Carb_Anhydrase"/>
</dbReference>
<proteinExistence type="predicted"/>
<dbReference type="InterPro" id="IPR011004">
    <property type="entry name" value="Trimer_LpxA-like_sf"/>
</dbReference>
<keyword evidence="1" id="KW-0456">Lyase</keyword>
<evidence type="ECO:0000313" key="1">
    <source>
        <dbReference type="EMBL" id="CAA9400714.1"/>
    </source>
</evidence>
<accession>A0A6J4NZ36</accession>
<dbReference type="InterPro" id="IPR047324">
    <property type="entry name" value="LbH_gamma_CA-like"/>
</dbReference>
<dbReference type="PANTHER" id="PTHR13061:SF29">
    <property type="entry name" value="GAMMA CARBONIC ANHYDRASE-LIKE 1, MITOCHONDRIAL-RELATED"/>
    <property type="match status" value="1"/>
</dbReference>
<dbReference type="PANTHER" id="PTHR13061">
    <property type="entry name" value="DYNACTIN SUBUNIT P25"/>
    <property type="match status" value="1"/>
</dbReference>
<gene>
    <name evidence="1" type="ORF">AVDCRST_MAG15-1631</name>
</gene>
<dbReference type="CDD" id="cd04645">
    <property type="entry name" value="LbH_gamma_CA_like"/>
    <property type="match status" value="1"/>
</dbReference>
<dbReference type="InterPro" id="IPR001451">
    <property type="entry name" value="Hexapep"/>
</dbReference>
<dbReference type="EC" id="4.2.1.1" evidence="1"/>
<reference evidence="1" key="1">
    <citation type="submission" date="2020-02" db="EMBL/GenBank/DDBJ databases">
        <authorList>
            <person name="Meier V. D."/>
        </authorList>
    </citation>
    <scope>NUCLEOTIDE SEQUENCE</scope>
    <source>
        <strain evidence="1">AVDCRST_MAG15</strain>
    </source>
</reference>
<protein>
    <submittedName>
        <fullName evidence="1">Carbonic anhydrase, gamma class</fullName>
        <ecNumber evidence="1">4.2.1.1</ecNumber>
    </submittedName>
</protein>
<dbReference type="GO" id="GO:0004089">
    <property type="term" value="F:carbonate dehydratase activity"/>
    <property type="evidence" value="ECO:0007669"/>
    <property type="project" value="UniProtKB-EC"/>
</dbReference>
<dbReference type="AlphaFoldDB" id="A0A6J4NZ36"/>
<dbReference type="Pfam" id="PF14602">
    <property type="entry name" value="Hexapep_2"/>
    <property type="match status" value="1"/>
</dbReference>
<organism evidence="1">
    <name type="scientific">uncultured Rubellimicrobium sp</name>
    <dbReference type="NCBI Taxonomy" id="543078"/>
    <lineage>
        <taxon>Bacteria</taxon>
        <taxon>Pseudomonadati</taxon>
        <taxon>Pseudomonadota</taxon>
        <taxon>Alphaproteobacteria</taxon>
        <taxon>Rhodobacterales</taxon>
        <taxon>Roseobacteraceae</taxon>
        <taxon>Rubellimicrobium</taxon>
        <taxon>environmental samples</taxon>
    </lineage>
</organism>
<dbReference type="EMBL" id="CADCUU010000137">
    <property type="protein sequence ID" value="CAA9400714.1"/>
    <property type="molecule type" value="Genomic_DNA"/>
</dbReference>